<dbReference type="PANTHER" id="PTHR27007">
    <property type="match status" value="1"/>
</dbReference>
<evidence type="ECO:0000256" key="11">
    <source>
        <dbReference type="ARBA" id="ARBA00022777"/>
    </source>
</evidence>
<feature type="domain" description="Protein kinase" evidence="18">
    <location>
        <begin position="207"/>
        <end position="484"/>
    </location>
</feature>
<proteinExistence type="inferred from homology"/>
<evidence type="ECO:0000256" key="14">
    <source>
        <dbReference type="ARBA" id="ARBA00023136"/>
    </source>
</evidence>
<keyword evidence="10 17" id="KW-0547">Nucleotide-binding</keyword>
<evidence type="ECO:0000256" key="3">
    <source>
        <dbReference type="ARBA" id="ARBA00010217"/>
    </source>
</evidence>
<evidence type="ECO:0000256" key="1">
    <source>
        <dbReference type="ARBA" id="ARBA00004479"/>
    </source>
</evidence>
<reference evidence="19 20" key="1">
    <citation type="submission" date="2024-01" db="EMBL/GenBank/DDBJ databases">
        <title>Genome assemblies of Stephania.</title>
        <authorList>
            <person name="Yang L."/>
        </authorList>
    </citation>
    <scope>NUCLEOTIDE SEQUENCE [LARGE SCALE GENOMIC DNA]</scope>
    <source>
        <strain evidence="19">YNDBR</strain>
        <tissue evidence="19">Leaf</tissue>
    </source>
</reference>
<evidence type="ECO:0000256" key="13">
    <source>
        <dbReference type="ARBA" id="ARBA00022989"/>
    </source>
</evidence>
<comment type="catalytic activity">
    <reaction evidence="16">
        <text>L-seryl-[protein] + ATP = O-phospho-L-seryl-[protein] + ADP + H(+)</text>
        <dbReference type="Rhea" id="RHEA:17989"/>
        <dbReference type="Rhea" id="RHEA-COMP:9863"/>
        <dbReference type="Rhea" id="RHEA-COMP:11604"/>
        <dbReference type="ChEBI" id="CHEBI:15378"/>
        <dbReference type="ChEBI" id="CHEBI:29999"/>
        <dbReference type="ChEBI" id="CHEBI:30616"/>
        <dbReference type="ChEBI" id="CHEBI:83421"/>
        <dbReference type="ChEBI" id="CHEBI:456216"/>
        <dbReference type="EC" id="2.7.11.1"/>
    </reaction>
</comment>
<keyword evidence="5" id="KW-0723">Serine/threonine-protein kinase</keyword>
<evidence type="ECO:0000259" key="18">
    <source>
        <dbReference type="PROSITE" id="PS50011"/>
    </source>
</evidence>
<dbReference type="EC" id="2.7.11.1" evidence="4"/>
<dbReference type="SUPFAM" id="SSF49899">
    <property type="entry name" value="Concanavalin A-like lectins/glucanases"/>
    <property type="match status" value="1"/>
</dbReference>
<evidence type="ECO:0000313" key="20">
    <source>
        <dbReference type="Proteomes" id="UP001420932"/>
    </source>
</evidence>
<feature type="binding site" evidence="17">
    <location>
        <position position="237"/>
    </location>
    <ligand>
        <name>ATP</name>
        <dbReference type="ChEBI" id="CHEBI:30616"/>
    </ligand>
</feature>
<evidence type="ECO:0000256" key="10">
    <source>
        <dbReference type="ARBA" id="ARBA00022741"/>
    </source>
</evidence>
<evidence type="ECO:0000256" key="6">
    <source>
        <dbReference type="ARBA" id="ARBA00022679"/>
    </source>
</evidence>
<dbReference type="InterPro" id="IPR000719">
    <property type="entry name" value="Prot_kinase_dom"/>
</dbReference>
<evidence type="ECO:0000256" key="5">
    <source>
        <dbReference type="ARBA" id="ARBA00022527"/>
    </source>
</evidence>
<keyword evidence="20" id="KW-1185">Reference proteome</keyword>
<dbReference type="GO" id="GO:0016020">
    <property type="term" value="C:membrane"/>
    <property type="evidence" value="ECO:0007669"/>
    <property type="project" value="UniProtKB-SubCell"/>
</dbReference>
<keyword evidence="7" id="KW-0812">Transmembrane</keyword>
<evidence type="ECO:0000256" key="16">
    <source>
        <dbReference type="ARBA" id="ARBA00048679"/>
    </source>
</evidence>
<dbReference type="InterPro" id="IPR011009">
    <property type="entry name" value="Kinase-like_dom_sf"/>
</dbReference>
<dbReference type="InterPro" id="IPR017441">
    <property type="entry name" value="Protein_kinase_ATP_BS"/>
</dbReference>
<dbReference type="GO" id="GO:0030246">
    <property type="term" value="F:carbohydrate binding"/>
    <property type="evidence" value="ECO:0007669"/>
    <property type="project" value="UniProtKB-KW"/>
</dbReference>
<dbReference type="CDD" id="cd14066">
    <property type="entry name" value="STKc_IRAK"/>
    <property type="match status" value="1"/>
</dbReference>
<sequence>MNKLPGAFSSHYLGLFNSSNDGDARNHVFAVEFDTVNGLGAFGDISSNHVGIDINGLTSKISANAMYYIGENGTRKEHVELESGSPIRVWIEYDGVHEIVNVTVAPLHVPRPTRPLLSFNYDLSTVFKDQMFVGFSASTAKLSSSHYITGWSFRLNGAAQEFTVSIVALLCMYRSRRRRLSETLEDWELDCPHRFRYKELYLATKGFKQSEVIGIGGFGEVYKGVLPTTGEQVAVKKINQNSLLGIRQFVAEIESLGRLRHKHLVHLLGWCKRKKSLLLVYDFIPNGSLDIALLGRNKSRVVLSWEQRFKILKDMASALLYLHEDWDQVVIHRDVKASNVLLDADMNGRLGDFGLARLYDHGDDNPRTTQVVGTLGYLAPELARTGKATTSSDVFAYGTLLLVVACGRGPLNPNVENSTLMDWVIDCYQAGQILEAMDKNLNLSYDVEEAELVLKLGLLCMHNKPELRPSIRQVSRYLNGDDLLLCNNMAMDVHYPCVPDIIAKLANINASKNSVSHPSSSSFGPISCESFEAGR</sequence>
<dbReference type="Pfam" id="PF00069">
    <property type="entry name" value="Pkinase"/>
    <property type="match status" value="1"/>
</dbReference>
<dbReference type="Gene3D" id="3.30.200.20">
    <property type="entry name" value="Phosphorylase Kinase, domain 1"/>
    <property type="match status" value="1"/>
</dbReference>
<dbReference type="Pfam" id="PF00139">
    <property type="entry name" value="Lectin_legB"/>
    <property type="match status" value="1"/>
</dbReference>
<dbReference type="PROSITE" id="PS50011">
    <property type="entry name" value="PROTEIN_KINASE_DOM"/>
    <property type="match status" value="1"/>
</dbReference>
<evidence type="ECO:0000256" key="17">
    <source>
        <dbReference type="PROSITE-ProRule" id="PRU10141"/>
    </source>
</evidence>
<evidence type="ECO:0000256" key="2">
    <source>
        <dbReference type="ARBA" id="ARBA00008536"/>
    </source>
</evidence>
<dbReference type="EMBL" id="JBBNAF010000001">
    <property type="protein sequence ID" value="KAK9168062.1"/>
    <property type="molecule type" value="Genomic_DNA"/>
</dbReference>
<evidence type="ECO:0000256" key="9">
    <source>
        <dbReference type="ARBA" id="ARBA00022734"/>
    </source>
</evidence>
<evidence type="ECO:0000256" key="4">
    <source>
        <dbReference type="ARBA" id="ARBA00012513"/>
    </source>
</evidence>
<dbReference type="CDD" id="cd06899">
    <property type="entry name" value="lectin_legume_LecRK_Arcelin_ConA"/>
    <property type="match status" value="1"/>
</dbReference>
<dbReference type="Gene3D" id="2.60.120.200">
    <property type="match status" value="1"/>
</dbReference>
<dbReference type="InterPro" id="IPR001220">
    <property type="entry name" value="Legume_lectin_dom"/>
</dbReference>
<dbReference type="PROSITE" id="PS00107">
    <property type="entry name" value="PROTEIN_KINASE_ATP"/>
    <property type="match status" value="1"/>
</dbReference>
<protein>
    <recommendedName>
        <fullName evidence="4">non-specific serine/threonine protein kinase</fullName>
        <ecNumber evidence="4">2.7.11.1</ecNumber>
    </recommendedName>
</protein>
<keyword evidence="12 17" id="KW-0067">ATP-binding</keyword>
<keyword evidence="11" id="KW-0418">Kinase</keyword>
<dbReference type="InterPro" id="IPR008271">
    <property type="entry name" value="Ser/Thr_kinase_AS"/>
</dbReference>
<keyword evidence="6" id="KW-0808">Transferase</keyword>
<dbReference type="Gene3D" id="1.10.510.10">
    <property type="entry name" value="Transferase(Phosphotransferase) domain 1"/>
    <property type="match status" value="1"/>
</dbReference>
<dbReference type="PROSITE" id="PS00108">
    <property type="entry name" value="PROTEIN_KINASE_ST"/>
    <property type="match status" value="1"/>
</dbReference>
<dbReference type="GO" id="GO:0004674">
    <property type="term" value="F:protein serine/threonine kinase activity"/>
    <property type="evidence" value="ECO:0007669"/>
    <property type="project" value="UniProtKB-KW"/>
</dbReference>
<dbReference type="SMART" id="SM00220">
    <property type="entry name" value="S_TKc"/>
    <property type="match status" value="1"/>
</dbReference>
<dbReference type="FunFam" id="3.30.200.20:FF:000178">
    <property type="entry name" value="serine/threonine-protein kinase PBS1-like"/>
    <property type="match status" value="1"/>
</dbReference>
<evidence type="ECO:0000256" key="15">
    <source>
        <dbReference type="ARBA" id="ARBA00047899"/>
    </source>
</evidence>
<dbReference type="SUPFAM" id="SSF56112">
    <property type="entry name" value="Protein kinase-like (PK-like)"/>
    <property type="match status" value="1"/>
</dbReference>
<dbReference type="FunFam" id="1.10.510.10:FF:000108">
    <property type="entry name" value="L-type lectin-domain containing receptor kinase S.4"/>
    <property type="match status" value="1"/>
</dbReference>
<keyword evidence="8" id="KW-0732">Signal</keyword>
<dbReference type="InterPro" id="IPR013320">
    <property type="entry name" value="ConA-like_dom_sf"/>
</dbReference>
<keyword evidence="9" id="KW-0430">Lectin</keyword>
<comment type="catalytic activity">
    <reaction evidence="15">
        <text>L-threonyl-[protein] + ATP = O-phospho-L-threonyl-[protein] + ADP + H(+)</text>
        <dbReference type="Rhea" id="RHEA:46608"/>
        <dbReference type="Rhea" id="RHEA-COMP:11060"/>
        <dbReference type="Rhea" id="RHEA-COMP:11605"/>
        <dbReference type="ChEBI" id="CHEBI:15378"/>
        <dbReference type="ChEBI" id="CHEBI:30013"/>
        <dbReference type="ChEBI" id="CHEBI:30616"/>
        <dbReference type="ChEBI" id="CHEBI:61977"/>
        <dbReference type="ChEBI" id="CHEBI:456216"/>
        <dbReference type="EC" id="2.7.11.1"/>
    </reaction>
</comment>
<dbReference type="Proteomes" id="UP001420932">
    <property type="component" value="Unassembled WGS sequence"/>
</dbReference>
<comment type="caution">
    <text evidence="19">The sequence shown here is derived from an EMBL/GenBank/DDBJ whole genome shotgun (WGS) entry which is preliminary data.</text>
</comment>
<keyword evidence="14" id="KW-0472">Membrane</keyword>
<evidence type="ECO:0000313" key="19">
    <source>
        <dbReference type="EMBL" id="KAK9168062.1"/>
    </source>
</evidence>
<dbReference type="InterPro" id="IPR050528">
    <property type="entry name" value="L-type_Lectin-RKs"/>
</dbReference>
<gene>
    <name evidence="19" type="ORF">Syun_000202</name>
</gene>
<comment type="similarity">
    <text evidence="3">In the C-terminal section; belongs to the protein kinase superfamily. Ser/Thr protein kinase family.</text>
</comment>
<organism evidence="19 20">
    <name type="scientific">Stephania yunnanensis</name>
    <dbReference type="NCBI Taxonomy" id="152371"/>
    <lineage>
        <taxon>Eukaryota</taxon>
        <taxon>Viridiplantae</taxon>
        <taxon>Streptophyta</taxon>
        <taxon>Embryophyta</taxon>
        <taxon>Tracheophyta</taxon>
        <taxon>Spermatophyta</taxon>
        <taxon>Magnoliopsida</taxon>
        <taxon>Ranunculales</taxon>
        <taxon>Menispermaceae</taxon>
        <taxon>Menispermoideae</taxon>
        <taxon>Cissampelideae</taxon>
        <taxon>Stephania</taxon>
    </lineage>
</organism>
<dbReference type="GO" id="GO:0005524">
    <property type="term" value="F:ATP binding"/>
    <property type="evidence" value="ECO:0007669"/>
    <property type="project" value="UniProtKB-UniRule"/>
</dbReference>
<evidence type="ECO:0000256" key="12">
    <source>
        <dbReference type="ARBA" id="ARBA00022840"/>
    </source>
</evidence>
<evidence type="ECO:0000256" key="8">
    <source>
        <dbReference type="ARBA" id="ARBA00022729"/>
    </source>
</evidence>
<dbReference type="AlphaFoldDB" id="A0AAP0LD59"/>
<comment type="subcellular location">
    <subcellularLocation>
        <location evidence="1">Membrane</location>
        <topology evidence="1">Single-pass type I membrane protein</topology>
    </subcellularLocation>
</comment>
<keyword evidence="13" id="KW-1133">Transmembrane helix</keyword>
<name>A0AAP0LD59_9MAGN</name>
<evidence type="ECO:0000256" key="7">
    <source>
        <dbReference type="ARBA" id="ARBA00022692"/>
    </source>
</evidence>
<accession>A0AAP0LD59</accession>
<comment type="similarity">
    <text evidence="2">In the N-terminal section; belongs to the leguminous lectin family.</text>
</comment>